<proteinExistence type="predicted"/>
<gene>
    <name evidence="1" type="ORF">SAMN04488109_3568</name>
</gene>
<sequence length="54" mass="6139">MLIGTVLEKFAANWVTLKIRKSCSVTQRMSAIRPQKKITDQFLNITRCNDSLGL</sequence>
<protein>
    <submittedName>
        <fullName evidence="1">Uncharacterized protein</fullName>
    </submittedName>
</protein>
<accession>A0A1M5RT35</accession>
<reference evidence="1 2" key="1">
    <citation type="submission" date="2016-11" db="EMBL/GenBank/DDBJ databases">
        <authorList>
            <person name="Jaros S."/>
            <person name="Januszkiewicz K."/>
            <person name="Wedrychowicz H."/>
        </authorList>
    </citation>
    <scope>NUCLEOTIDE SEQUENCE [LARGE SCALE GENOMIC DNA]</scope>
    <source>
        <strain evidence="1 2">DSM 24574</strain>
    </source>
</reference>
<dbReference type="AlphaFoldDB" id="A0A1M5RT35"/>
<dbReference type="Proteomes" id="UP000184212">
    <property type="component" value="Unassembled WGS sequence"/>
</dbReference>
<dbReference type="EMBL" id="FQWQ01000002">
    <property type="protein sequence ID" value="SHH29512.1"/>
    <property type="molecule type" value="Genomic_DNA"/>
</dbReference>
<evidence type="ECO:0000313" key="2">
    <source>
        <dbReference type="Proteomes" id="UP000184212"/>
    </source>
</evidence>
<name>A0A1M5RT35_9BACT</name>
<keyword evidence="2" id="KW-1185">Reference proteome</keyword>
<organism evidence="1 2">
    <name type="scientific">Chryseolinea serpens</name>
    <dbReference type="NCBI Taxonomy" id="947013"/>
    <lineage>
        <taxon>Bacteria</taxon>
        <taxon>Pseudomonadati</taxon>
        <taxon>Bacteroidota</taxon>
        <taxon>Cytophagia</taxon>
        <taxon>Cytophagales</taxon>
        <taxon>Fulvivirgaceae</taxon>
        <taxon>Chryseolinea</taxon>
    </lineage>
</organism>
<evidence type="ECO:0000313" key="1">
    <source>
        <dbReference type="EMBL" id="SHH29512.1"/>
    </source>
</evidence>